<dbReference type="EMBL" id="CP086715">
    <property type="protein sequence ID" value="WOO79389.1"/>
    <property type="molecule type" value="Genomic_DNA"/>
</dbReference>
<reference evidence="3" key="1">
    <citation type="submission" date="2023-10" db="EMBL/GenBank/DDBJ databases">
        <authorList>
            <person name="Noh H."/>
        </authorList>
    </citation>
    <scope>NUCLEOTIDE SEQUENCE</scope>
    <source>
        <strain evidence="3">DUCC4014</strain>
    </source>
</reference>
<feature type="region of interest" description="Disordered" evidence="2">
    <location>
        <begin position="1"/>
        <end position="27"/>
    </location>
</feature>
<evidence type="ECO:0000256" key="2">
    <source>
        <dbReference type="SAM" id="MobiDB-lite"/>
    </source>
</evidence>
<keyword evidence="4" id="KW-1185">Reference proteome</keyword>
<evidence type="ECO:0000256" key="1">
    <source>
        <dbReference type="SAM" id="Coils"/>
    </source>
</evidence>
<dbReference type="RefSeq" id="XP_062625421.1">
    <property type="nucleotide sequence ID" value="XM_062769437.1"/>
</dbReference>
<name>A0AAF0Y795_9TREE</name>
<evidence type="ECO:0000313" key="4">
    <source>
        <dbReference type="Proteomes" id="UP000827549"/>
    </source>
</evidence>
<feature type="coiled-coil region" evidence="1">
    <location>
        <begin position="91"/>
        <end position="121"/>
    </location>
</feature>
<accession>A0AAF0Y795</accession>
<dbReference type="AlphaFoldDB" id="A0AAF0Y795"/>
<dbReference type="Proteomes" id="UP000827549">
    <property type="component" value="Chromosome 2"/>
</dbReference>
<dbReference type="GeneID" id="87806160"/>
<proteinExistence type="predicted"/>
<gene>
    <name evidence="3" type="ORF">LOC62_02G002913</name>
</gene>
<organism evidence="3 4">
    <name type="scientific">Vanrija pseudolonga</name>
    <dbReference type="NCBI Taxonomy" id="143232"/>
    <lineage>
        <taxon>Eukaryota</taxon>
        <taxon>Fungi</taxon>
        <taxon>Dikarya</taxon>
        <taxon>Basidiomycota</taxon>
        <taxon>Agaricomycotina</taxon>
        <taxon>Tremellomycetes</taxon>
        <taxon>Trichosporonales</taxon>
        <taxon>Trichosporonaceae</taxon>
        <taxon>Vanrija</taxon>
    </lineage>
</organism>
<evidence type="ECO:0000313" key="3">
    <source>
        <dbReference type="EMBL" id="WOO79389.1"/>
    </source>
</evidence>
<sequence length="234" mass="25568">MPKLQTAPTKPARFNPIYAPPNPAGEDEEAAKLALRVRRDPLFSVLETVERTYREWQEASKVVKDLKVRRDAAKAAMLESSKACRAPVTELEKQLAESMSAEDLIAQVEDKNDNKEAWKRAVTECGDAEVHAETKRLEYMDAFALKARLVAREAALRNRAHHASECTLACARPNAKPVPDTHNCDVCHSYVTAIPTDMYTKSDDGVVAAGILIASAVARPTAPLVSTTDGVSGQ</sequence>
<keyword evidence="1" id="KW-0175">Coiled coil</keyword>
<protein>
    <submittedName>
        <fullName evidence="3">Uncharacterized protein</fullName>
    </submittedName>
</protein>